<dbReference type="InterPro" id="IPR007172">
    <property type="entry name" value="DUF374"/>
</dbReference>
<organism evidence="2 3">
    <name type="scientific">Roseisalinus antarcticus</name>
    <dbReference type="NCBI Taxonomy" id="254357"/>
    <lineage>
        <taxon>Bacteria</taxon>
        <taxon>Pseudomonadati</taxon>
        <taxon>Pseudomonadota</taxon>
        <taxon>Alphaproteobacteria</taxon>
        <taxon>Rhodobacterales</taxon>
        <taxon>Roseobacteraceae</taxon>
        <taxon>Roseisalinus</taxon>
    </lineage>
</organism>
<proteinExistence type="predicted"/>
<evidence type="ECO:0000313" key="3">
    <source>
        <dbReference type="Proteomes" id="UP000193900"/>
    </source>
</evidence>
<dbReference type="OrthoDB" id="9810508at2"/>
<keyword evidence="3" id="KW-1185">Reference proteome</keyword>
<name>A0A1Y5U0D7_9RHOB</name>
<dbReference type="AlphaFoldDB" id="A0A1Y5U0D7"/>
<protein>
    <recommendedName>
        <fullName evidence="1">DUF374 domain-containing protein</fullName>
    </recommendedName>
</protein>
<evidence type="ECO:0000259" key="1">
    <source>
        <dbReference type="Pfam" id="PF04028"/>
    </source>
</evidence>
<reference evidence="2 3" key="1">
    <citation type="submission" date="2017-03" db="EMBL/GenBank/DDBJ databases">
        <authorList>
            <person name="Afonso C.L."/>
            <person name="Miller P.J."/>
            <person name="Scott M.A."/>
            <person name="Spackman E."/>
            <person name="Goraichik I."/>
            <person name="Dimitrov K.M."/>
            <person name="Suarez D.L."/>
            <person name="Swayne D.E."/>
        </authorList>
    </citation>
    <scope>NUCLEOTIDE SEQUENCE [LARGE SCALE GENOMIC DNA]</scope>
    <source>
        <strain evidence="2 3">CECT 7023</strain>
    </source>
</reference>
<dbReference type="Pfam" id="PF04028">
    <property type="entry name" value="DUF374"/>
    <property type="match status" value="1"/>
</dbReference>
<accession>A0A1Y5U0D7</accession>
<sequence>MARTLRKRLEKSTLLAGALGRLVAGYLRFCAVTTRWQAQGLDDLKAATAQGPVIVVMWHSRLMLGQYHVPRHVRRVVSLRESSVVGRVAAVVQSRLGLGPVAMTDGASNRGASRSVLRALRTGSSLGLTADGPLGPALEMKAAPLDWARTTGVPLFLFAYATKRQRRADSWDRLLLPLPFTRGSYGFQRWELPVGRRASEVELTAARDALARALTTHQHDIDRLTGLPPGP</sequence>
<feature type="domain" description="DUF374" evidence="1">
    <location>
        <begin position="75"/>
        <end position="137"/>
    </location>
</feature>
<dbReference type="RefSeq" id="WP_085881263.1">
    <property type="nucleotide sequence ID" value="NZ_FWFZ01000075.1"/>
</dbReference>
<dbReference type="Proteomes" id="UP000193900">
    <property type="component" value="Unassembled WGS sequence"/>
</dbReference>
<gene>
    <name evidence="2" type="ORF">ROA7023_04614</name>
</gene>
<dbReference type="EMBL" id="FWFZ01000075">
    <property type="protein sequence ID" value="SLN77967.1"/>
    <property type="molecule type" value="Genomic_DNA"/>
</dbReference>
<evidence type="ECO:0000313" key="2">
    <source>
        <dbReference type="EMBL" id="SLN77967.1"/>
    </source>
</evidence>